<dbReference type="InterPro" id="IPR032675">
    <property type="entry name" value="LRR_dom_sf"/>
</dbReference>
<organism evidence="3">
    <name type="scientific">Petromyzon marinus</name>
    <name type="common">Sea lamprey</name>
    <dbReference type="NCBI Taxonomy" id="7757"/>
    <lineage>
        <taxon>Eukaryota</taxon>
        <taxon>Metazoa</taxon>
        <taxon>Chordata</taxon>
        <taxon>Craniata</taxon>
        <taxon>Vertebrata</taxon>
        <taxon>Cyclostomata</taxon>
        <taxon>Hyperoartia</taxon>
        <taxon>Petromyzontiformes</taxon>
        <taxon>Petromyzontidae</taxon>
        <taxon>Petromyzon</taxon>
    </lineage>
</organism>
<dbReference type="Gene3D" id="3.80.10.10">
    <property type="entry name" value="Ribonuclease Inhibitor"/>
    <property type="match status" value="1"/>
</dbReference>
<reference evidence="3" key="2">
    <citation type="submission" date="2007-03" db="EMBL/GenBank/DDBJ databases">
        <authorList>
            <person name="Mardis E.R."/>
        </authorList>
    </citation>
    <scope>NUCLEOTIDE SEQUENCE</scope>
</reference>
<evidence type="ECO:0000313" key="4">
    <source>
        <dbReference type="Ensembl" id="ENSPMAP00000011148.1"/>
    </source>
</evidence>
<dbReference type="SUPFAM" id="SSF52058">
    <property type="entry name" value="L domain-like"/>
    <property type="match status" value="1"/>
</dbReference>
<dbReference type="GeneTree" id="ENSGT01140000283223"/>
<dbReference type="InterPro" id="IPR001611">
    <property type="entry name" value="Leu-rich_rpt"/>
</dbReference>
<evidence type="ECO:0000256" key="1">
    <source>
        <dbReference type="ARBA" id="ARBA00022614"/>
    </source>
</evidence>
<dbReference type="AlphaFoldDB" id="A5HHJ5"/>
<dbReference type="HOGENOM" id="CLU_000288_148_2_1"/>
<accession>A5HHJ5</accession>
<dbReference type="Ensembl" id="ENSPMAT00000011194.1">
    <property type="protein sequence ID" value="ENSPMAP00000011148.1"/>
    <property type="gene ID" value="ENSPMAG00000010167.1"/>
</dbReference>
<dbReference type="InterPro" id="IPR003591">
    <property type="entry name" value="Leu-rich_rpt_typical-subtyp"/>
</dbReference>
<reference evidence="4" key="4">
    <citation type="submission" date="2025-05" db="UniProtKB">
        <authorList>
            <consortium name="Ensembl"/>
        </authorList>
    </citation>
    <scope>IDENTIFICATION</scope>
</reference>
<feature type="non-terminal residue" evidence="3">
    <location>
        <position position="49"/>
    </location>
</feature>
<dbReference type="Pfam" id="PF13855">
    <property type="entry name" value="LRR_8"/>
    <property type="match status" value="1"/>
</dbReference>
<keyword evidence="2" id="KW-0677">Repeat</keyword>
<dbReference type="SMART" id="SM00369">
    <property type="entry name" value="LRR_TYP"/>
    <property type="match status" value="1"/>
</dbReference>
<reference evidence="3" key="1">
    <citation type="journal article" date="2007" name="Nat. Immunol.">
        <title>Evolution and diversification of lamprey antigen receptors: evidence for involvement of an AID-APOBEC family cytosine deaminase.</title>
        <authorList>
            <person name="Rogozin I.B."/>
            <person name="Iyer L.M."/>
            <person name="Liang L."/>
            <person name="Glazko G.V."/>
            <person name="Liston V.G."/>
            <person name="Pavlov Y.I."/>
            <person name="Aravind L."/>
            <person name="Pancer Z."/>
        </authorList>
    </citation>
    <scope>NUCLEOTIDE SEQUENCE</scope>
</reference>
<name>A5HHJ5_PETMA</name>
<keyword evidence="1" id="KW-0433">Leucine-rich repeat</keyword>
<dbReference type="EMBL" id="EF529097">
    <property type="protein sequence ID" value="ABO85800.1"/>
    <property type="molecule type" value="Genomic_DNA"/>
</dbReference>
<evidence type="ECO:0000256" key="2">
    <source>
        <dbReference type="ARBA" id="ARBA00022737"/>
    </source>
</evidence>
<evidence type="ECO:0000313" key="3">
    <source>
        <dbReference type="EMBL" id="ABO85800.1"/>
    </source>
</evidence>
<protein>
    <submittedName>
        <fullName evidence="3">Variable lymphocyte receptor B cassette</fullName>
    </submittedName>
</protein>
<feature type="non-terminal residue" evidence="3">
    <location>
        <position position="1"/>
    </location>
</feature>
<reference evidence="3" key="3">
    <citation type="submission" date="2007-03" db="EMBL/GenBank/DDBJ databases">
        <authorList>
            <person name="Rogozin I.B."/>
            <person name="Iyer L.M."/>
            <person name="Liang L."/>
            <person name="Glazko G.V."/>
            <person name="Liston V.G."/>
            <person name="Pavlov Y.I."/>
            <person name="Pancer Z."/>
        </authorList>
    </citation>
    <scope>NUCLEOTIDE SEQUENCE</scope>
</reference>
<proteinExistence type="predicted"/>
<keyword evidence="3" id="KW-0675">Receptor</keyword>
<sequence>FAWVFNILTQMTNLDLGDNQLTALPERVFDGLGNIKWLGVHVNHLKSVP</sequence>